<protein>
    <recommendedName>
        <fullName evidence="2">DUF1266 domain-containing protein</fullName>
    </recommendedName>
</protein>
<keyword evidence="1" id="KW-0472">Membrane</keyword>
<organism evidence="3 4">
    <name type="scientific">Tenacibaculum finnmarkense genomovar ulcerans</name>
    <dbReference type="NCBI Taxonomy" id="2781388"/>
    <lineage>
        <taxon>Bacteria</taxon>
        <taxon>Pseudomonadati</taxon>
        <taxon>Bacteroidota</taxon>
        <taxon>Flavobacteriia</taxon>
        <taxon>Flavobacteriales</taxon>
        <taxon>Flavobacteriaceae</taxon>
        <taxon>Tenacibaculum</taxon>
        <taxon>Tenacibaculum finnmarkense</taxon>
    </lineage>
</organism>
<sequence length="239" mass="27707">MNQNTYYIIGGIAIVFTIYIIFVITYASKRKKKQLEKFDNLKPLNKNEKNALVFGAILSYHRGEDILEIKPKDSIDTYKNGLRDSWEISTKEEAIQTISALISLERSQEFDKYLLNPSEDLTKIEKKIAKGLKLELGEIQQVKSTFSWDICRAVSLAKWCFWCDYLTEEECWNFINQAVNTAQNLGSNWKDYTISFLLGRTMQGFDLDDVIIESEQLLSGKNLLGKKEFLTVYSKFPYK</sequence>
<keyword evidence="1" id="KW-0812">Transmembrane</keyword>
<dbReference type="AlphaFoldDB" id="A0A2I2M6W6"/>
<keyword evidence="1" id="KW-1133">Transmembrane helix</keyword>
<dbReference type="Proteomes" id="UP000490060">
    <property type="component" value="Unassembled WGS sequence"/>
</dbReference>
<proteinExistence type="predicted"/>
<dbReference type="InterPro" id="IPR009677">
    <property type="entry name" value="DUF1266"/>
</dbReference>
<evidence type="ECO:0000313" key="4">
    <source>
        <dbReference type="Proteomes" id="UP000490060"/>
    </source>
</evidence>
<dbReference type="RefSeq" id="WP_172505067.1">
    <property type="nucleotide sequence ID" value="NZ_OENE01000007.1"/>
</dbReference>
<evidence type="ECO:0000313" key="3">
    <source>
        <dbReference type="EMBL" id="SOU88293.1"/>
    </source>
</evidence>
<name>A0A2I2M6W6_9FLAO</name>
<dbReference type="EMBL" id="OENE01000007">
    <property type="protein sequence ID" value="SOU88293.1"/>
    <property type="molecule type" value="Genomic_DNA"/>
</dbReference>
<evidence type="ECO:0000256" key="1">
    <source>
        <dbReference type="SAM" id="Phobius"/>
    </source>
</evidence>
<reference evidence="3 4" key="1">
    <citation type="submission" date="2017-11" db="EMBL/GenBank/DDBJ databases">
        <authorList>
            <person name="Duchaud E."/>
        </authorList>
    </citation>
    <scope>NUCLEOTIDE SEQUENCE [LARGE SCALE GENOMIC DNA]</scope>
    <source>
        <strain evidence="3 4">TNO010</strain>
    </source>
</reference>
<accession>A0A2I2M6W6</accession>
<feature type="domain" description="DUF1266" evidence="2">
    <location>
        <begin position="82"/>
        <end position="208"/>
    </location>
</feature>
<gene>
    <name evidence="3" type="ORF">TNO010_150245</name>
</gene>
<dbReference type="Pfam" id="PF06889">
    <property type="entry name" value="DUF1266"/>
    <property type="match status" value="1"/>
</dbReference>
<feature type="transmembrane region" description="Helical" evidence="1">
    <location>
        <begin position="6"/>
        <end position="27"/>
    </location>
</feature>
<evidence type="ECO:0000259" key="2">
    <source>
        <dbReference type="Pfam" id="PF06889"/>
    </source>
</evidence>